<dbReference type="EMBL" id="AP017369">
    <property type="protein sequence ID" value="BAU95070.1"/>
    <property type="molecule type" value="Genomic_DNA"/>
</dbReference>
<evidence type="ECO:0000313" key="5">
    <source>
        <dbReference type="Proteomes" id="UP000218244"/>
    </source>
</evidence>
<name>A0A160PRW1_9CORY</name>
<accession>A0A160PRW1</accession>
<organism evidence="4 5">
    <name type="scientific">Corynebacterium suranareeae</name>
    <dbReference type="NCBI Taxonomy" id="2506452"/>
    <lineage>
        <taxon>Bacteria</taxon>
        <taxon>Bacillati</taxon>
        <taxon>Actinomycetota</taxon>
        <taxon>Actinomycetes</taxon>
        <taxon>Mycobacteriales</taxon>
        <taxon>Corynebacteriaceae</taxon>
        <taxon>Corynebacterium</taxon>
    </lineage>
</organism>
<dbReference type="InterPro" id="IPR002491">
    <property type="entry name" value="ABC_transptr_periplasmic_BD"/>
</dbReference>
<feature type="signal peptide" evidence="2">
    <location>
        <begin position="1"/>
        <end position="21"/>
    </location>
</feature>
<dbReference type="GO" id="GO:0071281">
    <property type="term" value="P:cellular response to iron ion"/>
    <property type="evidence" value="ECO:0007669"/>
    <property type="project" value="TreeGrafter"/>
</dbReference>
<keyword evidence="5" id="KW-1185">Reference proteome</keyword>
<dbReference type="KEGG" id="csur:N24_0808"/>
<feature type="domain" description="Fe/B12 periplasmic-binding" evidence="3">
    <location>
        <begin position="55"/>
        <end position="313"/>
    </location>
</feature>
<protein>
    <submittedName>
        <fullName evidence="4">ABC transporter periplasmic component</fullName>
    </submittedName>
</protein>
<proteinExistence type="inferred from homology"/>
<dbReference type="PANTHER" id="PTHR30535">
    <property type="entry name" value="VITAMIN B12-BINDING PROTEIN"/>
    <property type="match status" value="1"/>
</dbReference>
<dbReference type="AlphaFoldDB" id="A0A160PRW1"/>
<gene>
    <name evidence="4" type="ORF">N24_0808</name>
</gene>
<evidence type="ECO:0000256" key="1">
    <source>
        <dbReference type="ARBA" id="ARBA00008814"/>
    </source>
</evidence>
<dbReference type="Pfam" id="PF01497">
    <property type="entry name" value="Peripla_BP_2"/>
    <property type="match status" value="1"/>
</dbReference>
<keyword evidence="2" id="KW-0732">Signal</keyword>
<dbReference type="InterPro" id="IPR050902">
    <property type="entry name" value="ABC_Transporter_SBP"/>
</dbReference>
<dbReference type="RefSeq" id="WP_096454595.1">
    <property type="nucleotide sequence ID" value="NZ_AP017369.1"/>
</dbReference>
<dbReference type="PANTHER" id="PTHR30535:SF34">
    <property type="entry name" value="MOLYBDATE-BINDING PROTEIN MOLA"/>
    <property type="match status" value="1"/>
</dbReference>
<evidence type="ECO:0000256" key="2">
    <source>
        <dbReference type="SAM" id="SignalP"/>
    </source>
</evidence>
<evidence type="ECO:0000313" key="4">
    <source>
        <dbReference type="EMBL" id="BAU95070.1"/>
    </source>
</evidence>
<feature type="chain" id="PRO_5038883059" evidence="2">
    <location>
        <begin position="22"/>
        <end position="313"/>
    </location>
</feature>
<dbReference type="PROSITE" id="PS50983">
    <property type="entry name" value="FE_B12_PBP"/>
    <property type="match status" value="1"/>
</dbReference>
<dbReference type="Proteomes" id="UP000218244">
    <property type="component" value="Chromosome"/>
</dbReference>
<sequence length="313" mass="33148">MKKVFIAIVVCALVLSGCSTESNEIETSVTSENSAFPRTVDLDDSSITLESKPERIAVLTPEAASLVLPIAGADRVVMTAEMDTADTDTAALASQVEYQVKNGGSLDPEQVVAADPDLVIMSARFDTEQGTIDILEGLNVPVVNFDADAWSDIDAITKHLEIVGELVGEEEKAAEAIKEIDTNRVEITKPKTSPRVLTLMQRGPRQMIMPESAMINGLIREAGGTPVVDSLGAVGTITADPEQVVAMAPEIIIIQDFQGKGREDFADFLANPALASVPAIANNKVFYADTVTTGVTAGTDITTGLQQVAEMLS</sequence>
<evidence type="ECO:0000259" key="3">
    <source>
        <dbReference type="PROSITE" id="PS50983"/>
    </source>
</evidence>
<dbReference type="Gene3D" id="3.40.50.1980">
    <property type="entry name" value="Nitrogenase molybdenum iron protein domain"/>
    <property type="match status" value="2"/>
</dbReference>
<dbReference type="PROSITE" id="PS51257">
    <property type="entry name" value="PROKAR_LIPOPROTEIN"/>
    <property type="match status" value="1"/>
</dbReference>
<dbReference type="SUPFAM" id="SSF53807">
    <property type="entry name" value="Helical backbone' metal receptor"/>
    <property type="match status" value="1"/>
</dbReference>
<reference evidence="4 5" key="1">
    <citation type="submission" date="2016-02" db="EMBL/GenBank/DDBJ databases">
        <title>Corynebacterium glutamicum N24 whole genome sequencing project.</title>
        <authorList>
            <person name="Matsutani M."/>
            <person name="Nangtapong N."/>
            <person name="Yakushi T."/>
            <person name="Matsushita K."/>
        </authorList>
    </citation>
    <scope>NUCLEOTIDE SEQUENCE [LARGE SCALE GENOMIC DNA]</scope>
    <source>
        <strain evidence="4 5">N24</strain>
    </source>
</reference>
<comment type="similarity">
    <text evidence="1">Belongs to the bacterial solute-binding protein 8 family.</text>
</comment>